<keyword evidence="1" id="KW-1133">Transmembrane helix</keyword>
<sequence>MSRRRSDYRTWEELTREERRRGLAVLSVAGVAAVVVVFLVVGSGGGSGGGAGAAAPPTTDVKARLTSWYATTAQVRSEVVRAVNAVRADIQAADGMSLKPACADLGRAVDRIGPLGLPPVESVSRNWTEGAGAYAQAVTACGNLFDGTPVPPPVLLQRTTDALNAGDGRWTMIVAQIGAPAQIVPTG</sequence>
<dbReference type="STRING" id="106370.Francci3_3891"/>
<evidence type="ECO:0000313" key="3">
    <source>
        <dbReference type="Proteomes" id="UP000001937"/>
    </source>
</evidence>
<dbReference type="EMBL" id="CP000249">
    <property type="protein sequence ID" value="ABD13241.1"/>
    <property type="molecule type" value="Genomic_DNA"/>
</dbReference>
<reference evidence="2 3" key="1">
    <citation type="journal article" date="2007" name="Genome Res.">
        <title>Genome characteristics of facultatively symbiotic Frankia sp. strains reflect host range and host plant biogeography.</title>
        <authorList>
            <person name="Normand P."/>
            <person name="Lapierre P."/>
            <person name="Tisa L.S."/>
            <person name="Gogarten J.P."/>
            <person name="Alloisio N."/>
            <person name="Bagnarol E."/>
            <person name="Bassi C.A."/>
            <person name="Berry A.M."/>
            <person name="Bickhart D.M."/>
            <person name="Choisne N."/>
            <person name="Couloux A."/>
            <person name="Cournoyer B."/>
            <person name="Cruveiller S."/>
            <person name="Daubin V."/>
            <person name="Demange N."/>
            <person name="Francino M.P."/>
            <person name="Goltsman E."/>
            <person name="Huang Y."/>
            <person name="Kopp O.R."/>
            <person name="Labarre L."/>
            <person name="Lapidus A."/>
            <person name="Lavire C."/>
            <person name="Marechal J."/>
            <person name="Martinez M."/>
            <person name="Mastronunzio J.E."/>
            <person name="Mullin B.C."/>
            <person name="Niemann J."/>
            <person name="Pujic P."/>
            <person name="Rawnsley T."/>
            <person name="Rouy Z."/>
            <person name="Schenowitz C."/>
            <person name="Sellstedt A."/>
            <person name="Tavares F."/>
            <person name="Tomkins J.P."/>
            <person name="Vallenet D."/>
            <person name="Valverde C."/>
            <person name="Wall L.G."/>
            <person name="Wang Y."/>
            <person name="Medigue C."/>
            <person name="Benson D.R."/>
        </authorList>
    </citation>
    <scope>NUCLEOTIDE SEQUENCE [LARGE SCALE GENOMIC DNA]</scope>
    <source>
        <strain evidence="3">DSM 45818 / CECT 9043 / CcI3</strain>
    </source>
</reference>
<dbReference type="AlphaFoldDB" id="Q2J651"/>
<protein>
    <submittedName>
        <fullName evidence="2">Uncharacterized protein</fullName>
    </submittedName>
</protein>
<dbReference type="Proteomes" id="UP000001937">
    <property type="component" value="Chromosome"/>
</dbReference>
<evidence type="ECO:0000256" key="1">
    <source>
        <dbReference type="SAM" id="Phobius"/>
    </source>
</evidence>
<dbReference type="OrthoDB" id="3216560at2"/>
<keyword evidence="3" id="KW-1185">Reference proteome</keyword>
<keyword evidence="1" id="KW-0472">Membrane</keyword>
<proteinExistence type="predicted"/>
<feature type="transmembrane region" description="Helical" evidence="1">
    <location>
        <begin position="21"/>
        <end position="41"/>
    </location>
</feature>
<name>Q2J651_FRACC</name>
<dbReference type="KEGG" id="fra:Francci3_3891"/>
<dbReference type="RefSeq" id="WP_011438265.1">
    <property type="nucleotide sequence ID" value="NC_007777.1"/>
</dbReference>
<organism evidence="2 3">
    <name type="scientific">Frankia casuarinae (strain DSM 45818 / CECT 9043 / HFP020203 / CcI3)</name>
    <dbReference type="NCBI Taxonomy" id="106370"/>
    <lineage>
        <taxon>Bacteria</taxon>
        <taxon>Bacillati</taxon>
        <taxon>Actinomycetota</taxon>
        <taxon>Actinomycetes</taxon>
        <taxon>Frankiales</taxon>
        <taxon>Frankiaceae</taxon>
        <taxon>Frankia</taxon>
    </lineage>
</organism>
<gene>
    <name evidence="2" type="ordered locus">Francci3_3891</name>
</gene>
<evidence type="ECO:0000313" key="2">
    <source>
        <dbReference type="EMBL" id="ABD13241.1"/>
    </source>
</evidence>
<keyword evidence="1" id="KW-0812">Transmembrane</keyword>
<accession>Q2J651</accession>
<dbReference type="HOGENOM" id="CLU_1452465_0_0_11"/>